<reference evidence="1" key="1">
    <citation type="submission" date="2020-05" db="EMBL/GenBank/DDBJ databases">
        <title>Large-scale comparative analyses of tick genomes elucidate their genetic diversity and vector capacities.</title>
        <authorList>
            <person name="Jia N."/>
            <person name="Wang J."/>
            <person name="Shi W."/>
            <person name="Du L."/>
            <person name="Sun Y."/>
            <person name="Zhan W."/>
            <person name="Jiang J."/>
            <person name="Wang Q."/>
            <person name="Zhang B."/>
            <person name="Ji P."/>
            <person name="Sakyi L.B."/>
            <person name="Cui X."/>
            <person name="Yuan T."/>
            <person name="Jiang B."/>
            <person name="Yang W."/>
            <person name="Lam T.T.-Y."/>
            <person name="Chang Q."/>
            <person name="Ding S."/>
            <person name="Wang X."/>
            <person name="Zhu J."/>
            <person name="Ruan X."/>
            <person name="Zhao L."/>
            <person name="Wei J."/>
            <person name="Que T."/>
            <person name="Du C."/>
            <person name="Cheng J."/>
            <person name="Dai P."/>
            <person name="Han X."/>
            <person name="Huang E."/>
            <person name="Gao Y."/>
            <person name="Liu J."/>
            <person name="Shao H."/>
            <person name="Ye R."/>
            <person name="Li L."/>
            <person name="Wei W."/>
            <person name="Wang X."/>
            <person name="Wang C."/>
            <person name="Yang T."/>
            <person name="Huo Q."/>
            <person name="Li W."/>
            <person name="Guo W."/>
            <person name="Chen H."/>
            <person name="Zhou L."/>
            <person name="Ni X."/>
            <person name="Tian J."/>
            <person name="Zhou Y."/>
            <person name="Sheng Y."/>
            <person name="Liu T."/>
            <person name="Pan Y."/>
            <person name="Xia L."/>
            <person name="Li J."/>
            <person name="Zhao F."/>
            <person name="Cao W."/>
        </authorList>
    </citation>
    <scope>NUCLEOTIDE SEQUENCE</scope>
    <source>
        <strain evidence="1">Dsil-2018</strain>
    </source>
</reference>
<organism evidence="1 2">
    <name type="scientific">Dermacentor silvarum</name>
    <name type="common">Tick</name>
    <dbReference type="NCBI Taxonomy" id="543639"/>
    <lineage>
        <taxon>Eukaryota</taxon>
        <taxon>Metazoa</taxon>
        <taxon>Ecdysozoa</taxon>
        <taxon>Arthropoda</taxon>
        <taxon>Chelicerata</taxon>
        <taxon>Arachnida</taxon>
        <taxon>Acari</taxon>
        <taxon>Parasitiformes</taxon>
        <taxon>Ixodida</taxon>
        <taxon>Ixodoidea</taxon>
        <taxon>Ixodidae</taxon>
        <taxon>Rhipicephalinae</taxon>
        <taxon>Dermacentor</taxon>
    </lineage>
</organism>
<sequence>MAASNVTCSTQTSGNASRLRRFEGILFGDTFDESRIRSAIQYEPRAGDVFVVGFPKTGTTWLHFTVRHLLNKDDETPLESAAACMPRVSFLEIAGGENVESLRRPGAVIKTHLPFENVRFSENARYIYVLRNPYDTCVSYYHHMRRNSSDLSDMSFDDFFEQFIDGYVHPNDYFDHLTSWLAQRSKANFLFITYEDMIRDPRSSILKIAAFLDKRLEMTLSKDEATLDAFLQTISADVMKVYFLDAWAATQRDMPSGRNHSKSANDKHLSGPCEPEEKARGRNTIRKGVVGDWKNYFSASQIERMKAKMASKTVPLKQLLDVLWKNADLP</sequence>
<keyword evidence="2" id="KW-1185">Reference proteome</keyword>
<comment type="caution">
    <text evidence="1">The sequence shown here is derived from an EMBL/GenBank/DDBJ whole genome shotgun (WGS) entry which is preliminary data.</text>
</comment>
<accession>A0ACB8CW22</accession>
<dbReference type="EMBL" id="CM023473">
    <property type="protein sequence ID" value="KAH7953468.1"/>
    <property type="molecule type" value="Genomic_DNA"/>
</dbReference>
<proteinExistence type="predicted"/>
<name>A0ACB8CW22_DERSI</name>
<evidence type="ECO:0000313" key="2">
    <source>
        <dbReference type="Proteomes" id="UP000821865"/>
    </source>
</evidence>
<evidence type="ECO:0000313" key="1">
    <source>
        <dbReference type="EMBL" id="KAH7953468.1"/>
    </source>
</evidence>
<protein>
    <submittedName>
        <fullName evidence="1">Uncharacterized protein</fullName>
    </submittedName>
</protein>
<dbReference type="Proteomes" id="UP000821865">
    <property type="component" value="Chromosome 4"/>
</dbReference>
<gene>
    <name evidence="1" type="ORF">HPB49_009204</name>
</gene>